<dbReference type="InterPro" id="IPR020829">
    <property type="entry name" value="GlycerAld_3-P_DH_cat"/>
</dbReference>
<evidence type="ECO:0000256" key="6">
    <source>
        <dbReference type="PIRSR" id="PIRSR000149-3"/>
    </source>
</evidence>
<dbReference type="InterPro" id="IPR020828">
    <property type="entry name" value="GlycerAld_3-P_DH_NAD(P)-bd"/>
</dbReference>
<dbReference type="FunFam" id="3.30.360.10:FF:000002">
    <property type="entry name" value="Glyceraldehyde-3-phosphate dehydrogenase"/>
    <property type="match status" value="1"/>
</dbReference>
<evidence type="ECO:0000256" key="3">
    <source>
        <dbReference type="ARBA" id="ARBA00023002"/>
    </source>
</evidence>
<evidence type="ECO:0000256" key="8">
    <source>
        <dbReference type="RuleBase" id="RU000397"/>
    </source>
</evidence>
<dbReference type="EMBL" id="CP046391">
    <property type="protein sequence ID" value="QJC27145.1"/>
    <property type="molecule type" value="Genomic_DNA"/>
</dbReference>
<organism evidence="10 11">
    <name type="scientific">Anaplasma platys</name>
    <dbReference type="NCBI Taxonomy" id="949"/>
    <lineage>
        <taxon>Bacteria</taxon>
        <taxon>Pseudomonadati</taxon>
        <taxon>Pseudomonadota</taxon>
        <taxon>Alphaproteobacteria</taxon>
        <taxon>Rickettsiales</taxon>
        <taxon>Anaplasmataceae</taxon>
        <taxon>Anaplasma</taxon>
    </lineage>
</organism>
<dbReference type="Proteomes" id="UP000500930">
    <property type="component" value="Chromosome"/>
</dbReference>
<feature type="site" description="Activates thiol group during catalysis" evidence="7">
    <location>
        <position position="181"/>
    </location>
</feature>
<comment type="similarity">
    <text evidence="1 8">Belongs to the glyceraldehyde-3-phosphate dehydrogenase family.</text>
</comment>
<sequence>MIRVGINGLGRIGRCLFRLLCDPQANADLQLVAVNGSSDINLHRHLIQNDSAHGKFSDEITLAGGEELIVRGRKIKFFREREPENVSWASCNVDVVLECTGKFNKRALAAKHLGTTVKHVVVSAPVSDADLQVIYGINERDIARGHEVISVGSCTTNCAAHVVRAVDEEFGICGGFITTVHAYTNDQNHLDGSHKDFRRARACGLSMVPTSTGASKALAKLFPHLEGKLSAAAIRVPTPNVSLVDFTVHTERAVTTEDINGVLLAAAAQRSDVLCVTSEPMVSVDFNHSPYSAVFDLLETYVSSGNFARVLAWYDNEWAFACRMVDVARQFARIKDF</sequence>
<evidence type="ECO:0000313" key="10">
    <source>
        <dbReference type="EMBL" id="QJC27145.1"/>
    </source>
</evidence>
<dbReference type="Pfam" id="PF00044">
    <property type="entry name" value="Gp_dh_N"/>
    <property type="match status" value="1"/>
</dbReference>
<dbReference type="SMART" id="SM00846">
    <property type="entry name" value="Gp_dh_N"/>
    <property type="match status" value="1"/>
</dbReference>
<dbReference type="CDD" id="cd05214">
    <property type="entry name" value="GAPDH_I_N"/>
    <property type="match status" value="1"/>
</dbReference>
<reference evidence="10 11" key="1">
    <citation type="journal article" date="2020" name="Pathogens">
        <title>First Whole Genome Sequence of Anaplasma platys, an Obligate Intracellular Rickettsial Pathogen of Dogs.</title>
        <authorList>
            <person name="Llanes A."/>
            <person name="Rajeev S."/>
        </authorList>
    </citation>
    <scope>NUCLEOTIDE SEQUENCE [LARGE SCALE GENOMIC DNA]</scope>
    <source>
        <strain evidence="10 11">S3</strain>
    </source>
</reference>
<dbReference type="GO" id="GO:0006006">
    <property type="term" value="P:glucose metabolic process"/>
    <property type="evidence" value="ECO:0007669"/>
    <property type="project" value="InterPro"/>
</dbReference>
<feature type="binding site" evidence="6">
    <location>
        <position position="123"/>
    </location>
    <ligand>
        <name>NAD(+)</name>
        <dbReference type="ChEBI" id="CHEBI:57540"/>
    </ligand>
</feature>
<dbReference type="RefSeq" id="WP_169192807.1">
    <property type="nucleotide sequence ID" value="NZ_CP046391.1"/>
</dbReference>
<feature type="binding site" evidence="5">
    <location>
        <position position="235"/>
    </location>
    <ligand>
        <name>D-glyceraldehyde 3-phosphate</name>
        <dbReference type="ChEBI" id="CHEBI:59776"/>
    </ligand>
</feature>
<evidence type="ECO:0000256" key="5">
    <source>
        <dbReference type="PIRSR" id="PIRSR000149-2"/>
    </source>
</evidence>
<keyword evidence="6" id="KW-0547">Nucleotide-binding</keyword>
<protein>
    <submittedName>
        <fullName evidence="10">Glyceraldehyde-3-phosphate dehydrogenase 2</fullName>
    </submittedName>
</protein>
<feature type="binding site" evidence="5">
    <location>
        <begin position="153"/>
        <end position="155"/>
    </location>
    <ligand>
        <name>D-glyceraldehyde 3-phosphate</name>
        <dbReference type="ChEBI" id="CHEBI:59776"/>
    </ligand>
</feature>
<accession>A0A858PX35</accession>
<dbReference type="InterPro" id="IPR020831">
    <property type="entry name" value="GlycerAld/Erythrose_P_DH"/>
</dbReference>
<feature type="binding site" evidence="6">
    <location>
        <position position="81"/>
    </location>
    <ligand>
        <name>NAD(+)</name>
        <dbReference type="ChEBI" id="CHEBI:57540"/>
    </ligand>
</feature>
<feature type="binding site" evidence="5">
    <location>
        <position position="184"/>
    </location>
    <ligand>
        <name>D-glyceraldehyde 3-phosphate</name>
        <dbReference type="ChEBI" id="CHEBI:59776"/>
    </ligand>
</feature>
<feature type="binding site" evidence="5">
    <location>
        <begin position="212"/>
        <end position="213"/>
    </location>
    <ligand>
        <name>D-glyceraldehyde 3-phosphate</name>
        <dbReference type="ChEBI" id="CHEBI:59776"/>
    </ligand>
</feature>
<dbReference type="AlphaFoldDB" id="A0A858PX35"/>
<evidence type="ECO:0000259" key="9">
    <source>
        <dbReference type="SMART" id="SM00846"/>
    </source>
</evidence>
<dbReference type="PRINTS" id="PR00078">
    <property type="entry name" value="G3PDHDRGNASE"/>
</dbReference>
<feature type="domain" description="Glyceraldehyde 3-phosphate dehydrogenase NAD(P) binding" evidence="9">
    <location>
        <begin position="2"/>
        <end position="154"/>
    </location>
</feature>
<proteinExistence type="inferred from homology"/>
<keyword evidence="6" id="KW-0520">NAD</keyword>
<dbReference type="Pfam" id="PF02800">
    <property type="entry name" value="Gp_dh_C"/>
    <property type="match status" value="1"/>
</dbReference>
<feature type="binding site" evidence="6">
    <location>
        <begin position="11"/>
        <end position="12"/>
    </location>
    <ligand>
        <name>NAD(+)</name>
        <dbReference type="ChEBI" id="CHEBI:57540"/>
    </ligand>
</feature>
<dbReference type="Gene3D" id="3.40.50.720">
    <property type="entry name" value="NAD(P)-binding Rossmann-like Domain"/>
    <property type="match status" value="1"/>
</dbReference>
<dbReference type="FunFam" id="3.40.50.720:FF:000001">
    <property type="entry name" value="Glyceraldehyde-3-phosphate dehydrogenase"/>
    <property type="match status" value="1"/>
</dbReference>
<keyword evidence="3" id="KW-0560">Oxidoreductase</keyword>
<feature type="active site" description="Nucleophile" evidence="4">
    <location>
        <position position="154"/>
    </location>
</feature>
<name>A0A858PX35_9RICK</name>
<evidence type="ECO:0000256" key="1">
    <source>
        <dbReference type="ARBA" id="ARBA00007406"/>
    </source>
</evidence>
<dbReference type="SUPFAM" id="SSF55347">
    <property type="entry name" value="Glyceraldehyde-3-phosphate dehydrogenase-like, C-terminal domain"/>
    <property type="match status" value="1"/>
</dbReference>
<keyword evidence="11" id="KW-1185">Reference proteome</keyword>
<dbReference type="KEGG" id="aplt:ANPL_00080"/>
<dbReference type="GO" id="GO:0016620">
    <property type="term" value="F:oxidoreductase activity, acting on the aldehyde or oxo group of donors, NAD or NADP as acceptor"/>
    <property type="evidence" value="ECO:0007669"/>
    <property type="project" value="InterPro"/>
</dbReference>
<feature type="binding site" evidence="6">
    <location>
        <position position="316"/>
    </location>
    <ligand>
        <name>NAD(+)</name>
        <dbReference type="ChEBI" id="CHEBI:57540"/>
    </ligand>
</feature>
<dbReference type="GO" id="GO:0050661">
    <property type="term" value="F:NADP binding"/>
    <property type="evidence" value="ECO:0007669"/>
    <property type="project" value="InterPro"/>
</dbReference>
<evidence type="ECO:0000256" key="2">
    <source>
        <dbReference type="ARBA" id="ARBA00011881"/>
    </source>
</evidence>
<evidence type="ECO:0000256" key="4">
    <source>
        <dbReference type="PIRSR" id="PIRSR000149-1"/>
    </source>
</evidence>
<dbReference type="Gene3D" id="3.30.360.10">
    <property type="entry name" value="Dihydrodipicolinate Reductase, domain 2"/>
    <property type="match status" value="1"/>
</dbReference>
<dbReference type="SUPFAM" id="SSF51735">
    <property type="entry name" value="NAD(P)-binding Rossmann-fold domains"/>
    <property type="match status" value="1"/>
</dbReference>
<dbReference type="InterPro" id="IPR006424">
    <property type="entry name" value="Glyceraldehyde-3-P_DH_1"/>
</dbReference>
<dbReference type="PIRSF" id="PIRSF000149">
    <property type="entry name" value="GAP_DH"/>
    <property type="match status" value="1"/>
</dbReference>
<comment type="subunit">
    <text evidence="2">Homotetramer.</text>
</comment>
<dbReference type="InterPro" id="IPR036291">
    <property type="entry name" value="NAD(P)-bd_dom_sf"/>
</dbReference>
<dbReference type="PANTHER" id="PTHR43148">
    <property type="entry name" value="GLYCERALDEHYDE-3-PHOSPHATE DEHYDROGENASE 2"/>
    <property type="match status" value="1"/>
</dbReference>
<gene>
    <name evidence="10" type="primary">gapB</name>
    <name evidence="10" type="ORF">ANPL_00080</name>
</gene>
<evidence type="ECO:0000256" key="7">
    <source>
        <dbReference type="PIRSR" id="PIRSR000149-4"/>
    </source>
</evidence>
<dbReference type="GO" id="GO:0051287">
    <property type="term" value="F:NAD binding"/>
    <property type="evidence" value="ECO:0007669"/>
    <property type="project" value="InterPro"/>
</dbReference>
<dbReference type="CDD" id="cd18126">
    <property type="entry name" value="GAPDH_I_C"/>
    <property type="match status" value="1"/>
</dbReference>
<dbReference type="NCBIfam" id="TIGR01534">
    <property type="entry name" value="GAPDH-I"/>
    <property type="match status" value="1"/>
</dbReference>
<evidence type="ECO:0000313" key="11">
    <source>
        <dbReference type="Proteomes" id="UP000500930"/>
    </source>
</evidence>